<gene>
    <name evidence="1" type="ORF">Hyperionvirus52_1</name>
</gene>
<evidence type="ECO:0000313" key="1">
    <source>
        <dbReference type="EMBL" id="AYV84900.1"/>
    </source>
</evidence>
<accession>A0A3G5ACK6</accession>
<proteinExistence type="predicted"/>
<sequence length="196" mass="23543">MVYENLDKKYISLKYVYSKLKLSDEHDHILNDAIERTDKIIKQSCLFIRSYHLYQFQKGEDLLYITNHVIDVVIQCITKKAIAGPTRKRVSPLKQKLLNYYEKHFAELTLNFAQYHAVDSPLDYEFFKINKTNLTQILHYAQTEIVTNIENNIKLHFLDYIRRFVNESFKEENDKALEQFQKKMRVIERKRMTAQL</sequence>
<name>A0A3G5ACK6_9VIRU</name>
<protein>
    <submittedName>
        <fullName evidence="1">Uncharacterized protein</fullName>
    </submittedName>
</protein>
<dbReference type="EMBL" id="MK072434">
    <property type="protein sequence ID" value="AYV84900.1"/>
    <property type="molecule type" value="Genomic_DNA"/>
</dbReference>
<reference evidence="1" key="1">
    <citation type="submission" date="2018-10" db="EMBL/GenBank/DDBJ databases">
        <title>Hidden diversity of soil giant viruses.</title>
        <authorList>
            <person name="Schulz F."/>
            <person name="Alteio L."/>
            <person name="Goudeau D."/>
            <person name="Ryan E.M."/>
            <person name="Malmstrom R.R."/>
            <person name="Blanchard J."/>
            <person name="Woyke T."/>
        </authorList>
    </citation>
    <scope>NUCLEOTIDE SEQUENCE</scope>
    <source>
        <strain evidence="1">HYV1</strain>
    </source>
</reference>
<organism evidence="1">
    <name type="scientific">Hyperionvirus sp</name>
    <dbReference type="NCBI Taxonomy" id="2487770"/>
    <lineage>
        <taxon>Viruses</taxon>
        <taxon>Varidnaviria</taxon>
        <taxon>Bamfordvirae</taxon>
        <taxon>Nucleocytoviricota</taxon>
        <taxon>Megaviricetes</taxon>
        <taxon>Imitervirales</taxon>
        <taxon>Mimiviridae</taxon>
        <taxon>Klosneuvirinae</taxon>
    </lineage>
</organism>
<feature type="non-terminal residue" evidence="1">
    <location>
        <position position="196"/>
    </location>
</feature>